<accession>A0ABN2VJS6</accession>
<dbReference type="InterPro" id="IPR003615">
    <property type="entry name" value="HNH_nuc"/>
</dbReference>
<dbReference type="RefSeq" id="WP_346071601.1">
    <property type="nucleotide sequence ID" value="NZ_BAAANQ010000013.1"/>
</dbReference>
<dbReference type="CDD" id="cd00085">
    <property type="entry name" value="HNHc"/>
    <property type="match status" value="1"/>
</dbReference>
<evidence type="ECO:0008006" key="3">
    <source>
        <dbReference type="Google" id="ProtNLM"/>
    </source>
</evidence>
<dbReference type="Proteomes" id="UP001403094">
    <property type="component" value="Unassembled WGS sequence"/>
</dbReference>
<evidence type="ECO:0000313" key="2">
    <source>
        <dbReference type="Proteomes" id="UP001403094"/>
    </source>
</evidence>
<reference evidence="1 2" key="1">
    <citation type="journal article" date="2019" name="Int. J. Syst. Evol. Microbiol.">
        <title>The Global Catalogue of Microorganisms (GCM) 10K type strain sequencing project: providing services to taxonomists for standard genome sequencing and annotation.</title>
        <authorList>
            <consortium name="The Broad Institute Genomics Platform"/>
            <consortium name="The Broad Institute Genome Sequencing Center for Infectious Disease"/>
            <person name="Wu L."/>
            <person name="Ma J."/>
        </authorList>
    </citation>
    <scope>NUCLEOTIDE SEQUENCE [LARGE SCALE GENOMIC DNA]</scope>
    <source>
        <strain evidence="1 2">JCM 14549</strain>
    </source>
</reference>
<name>A0ABN2VJS6_9ACTN</name>
<dbReference type="EMBL" id="BAAANQ010000013">
    <property type="protein sequence ID" value="GAA2063693.1"/>
    <property type="molecule type" value="Genomic_DNA"/>
</dbReference>
<organism evidence="1 2">
    <name type="scientific">Streptomyces cheonanensis</name>
    <dbReference type="NCBI Taxonomy" id="312720"/>
    <lineage>
        <taxon>Bacteria</taxon>
        <taxon>Bacillati</taxon>
        <taxon>Actinomycetota</taxon>
        <taxon>Actinomycetes</taxon>
        <taxon>Kitasatosporales</taxon>
        <taxon>Streptomycetaceae</taxon>
        <taxon>Streptomyces</taxon>
    </lineage>
</organism>
<comment type="caution">
    <text evidence="1">The sequence shown here is derived from an EMBL/GenBank/DDBJ whole genome shotgun (WGS) entry which is preliminary data.</text>
</comment>
<sequence>MSTRSYSRERLAEAALRCRNMDEVIAFFGGRRYPKQKRYLRRRFAHFGIDITHFDQPGARRPRRPVPTTLEWALAAQMSRSIAGVMRRLGQPDNSGSRARFRQALADSGCDTSHLLGQAHGRGVRNPGRRSAAEILVTHTHARRTRTVLLRRALSDIGRPEVCAECGTGPVWLGEPMTLEVDHINGDWRDDRAENLRLLCPNCHAVTDTWCRGGNPAGRRSDGSLPGP</sequence>
<keyword evidence="2" id="KW-1185">Reference proteome</keyword>
<protein>
    <recommendedName>
        <fullName evidence="3">HNH endonuclease</fullName>
    </recommendedName>
</protein>
<evidence type="ECO:0000313" key="1">
    <source>
        <dbReference type="EMBL" id="GAA2063693.1"/>
    </source>
</evidence>
<proteinExistence type="predicted"/>
<gene>
    <name evidence="1" type="ORF">GCM10009757_48840</name>
</gene>